<evidence type="ECO:0000256" key="2">
    <source>
        <dbReference type="ARBA" id="ARBA00022840"/>
    </source>
</evidence>
<organism evidence="5 6">
    <name type="scientific">Varibaculum cambriense</name>
    <dbReference type="NCBI Taxonomy" id="184870"/>
    <lineage>
        <taxon>Bacteria</taxon>
        <taxon>Bacillati</taxon>
        <taxon>Actinomycetota</taxon>
        <taxon>Actinomycetes</taxon>
        <taxon>Actinomycetales</taxon>
        <taxon>Actinomycetaceae</taxon>
        <taxon>Varibaculum</taxon>
    </lineage>
</organism>
<dbReference type="GO" id="GO:0005737">
    <property type="term" value="C:cytoplasm"/>
    <property type="evidence" value="ECO:0007669"/>
    <property type="project" value="UniProtKB-SubCell"/>
</dbReference>
<dbReference type="SUPFAM" id="SSF52540">
    <property type="entry name" value="P-loop containing nucleoside triphosphate hydrolases"/>
    <property type="match status" value="1"/>
</dbReference>
<dbReference type="EMBL" id="JAKNHJ010000011">
    <property type="protein sequence ID" value="MCG4618110.1"/>
    <property type="molecule type" value="Genomic_DNA"/>
</dbReference>
<dbReference type="NCBIfam" id="TIGR00152">
    <property type="entry name" value="dephospho-CoA kinase"/>
    <property type="match status" value="1"/>
</dbReference>
<evidence type="ECO:0000313" key="6">
    <source>
        <dbReference type="Proteomes" id="UP001200537"/>
    </source>
</evidence>
<dbReference type="RefSeq" id="WP_238128106.1">
    <property type="nucleotide sequence ID" value="NZ_JAGZYF010000006.1"/>
</dbReference>
<evidence type="ECO:0000256" key="3">
    <source>
        <dbReference type="HAMAP-Rule" id="MF_00376"/>
    </source>
</evidence>
<comment type="catalytic activity">
    <reaction evidence="3">
        <text>3'-dephospho-CoA + ATP = ADP + CoA + H(+)</text>
        <dbReference type="Rhea" id="RHEA:18245"/>
        <dbReference type="ChEBI" id="CHEBI:15378"/>
        <dbReference type="ChEBI" id="CHEBI:30616"/>
        <dbReference type="ChEBI" id="CHEBI:57287"/>
        <dbReference type="ChEBI" id="CHEBI:57328"/>
        <dbReference type="ChEBI" id="CHEBI:456216"/>
        <dbReference type="EC" id="2.7.1.24"/>
    </reaction>
</comment>
<dbReference type="HAMAP" id="MF_00376">
    <property type="entry name" value="Dephospho_CoA_kinase"/>
    <property type="match status" value="1"/>
</dbReference>
<dbReference type="PANTHER" id="PTHR10695">
    <property type="entry name" value="DEPHOSPHO-COA KINASE-RELATED"/>
    <property type="match status" value="1"/>
</dbReference>
<keyword evidence="3" id="KW-0173">Coenzyme A biosynthesis</keyword>
<dbReference type="GO" id="GO:0015937">
    <property type="term" value="P:coenzyme A biosynthetic process"/>
    <property type="evidence" value="ECO:0007669"/>
    <property type="project" value="UniProtKB-UniRule"/>
</dbReference>
<dbReference type="GO" id="GO:0005524">
    <property type="term" value="F:ATP binding"/>
    <property type="evidence" value="ECO:0007669"/>
    <property type="project" value="UniProtKB-UniRule"/>
</dbReference>
<reference evidence="5" key="1">
    <citation type="submission" date="2022-01" db="EMBL/GenBank/DDBJ databases">
        <title>Collection of gut derived symbiotic bacterial strains cultured from healthy donors.</title>
        <authorList>
            <person name="Lin H."/>
            <person name="Kohout C."/>
            <person name="Waligurski E."/>
            <person name="Pamer E.G."/>
        </authorList>
    </citation>
    <scope>NUCLEOTIDE SEQUENCE</scope>
    <source>
        <strain evidence="5">DFI.7.46</strain>
    </source>
</reference>
<dbReference type="PANTHER" id="PTHR10695:SF46">
    <property type="entry name" value="BIFUNCTIONAL COENZYME A SYNTHASE-RELATED"/>
    <property type="match status" value="1"/>
</dbReference>
<dbReference type="PROSITE" id="PS51219">
    <property type="entry name" value="DPCK"/>
    <property type="match status" value="1"/>
</dbReference>
<dbReference type="AlphaFoldDB" id="A0AAJ1BDP7"/>
<comment type="caution">
    <text evidence="5">The sequence shown here is derived from an EMBL/GenBank/DDBJ whole genome shotgun (WGS) entry which is preliminary data.</text>
</comment>
<feature type="binding site" evidence="3">
    <location>
        <begin position="34"/>
        <end position="39"/>
    </location>
    <ligand>
        <name>ATP</name>
        <dbReference type="ChEBI" id="CHEBI:30616"/>
    </ligand>
</feature>
<name>A0AAJ1BDP7_9ACTO</name>
<keyword evidence="1 3" id="KW-0547">Nucleotide-binding</keyword>
<dbReference type="InterPro" id="IPR001977">
    <property type="entry name" value="Depp_CoAkinase"/>
</dbReference>
<keyword evidence="3 5" id="KW-0808">Transferase</keyword>
<comment type="similarity">
    <text evidence="3">Belongs to the CoaE family.</text>
</comment>
<comment type="subcellular location">
    <subcellularLocation>
        <location evidence="3">Cytoplasm</location>
    </subcellularLocation>
</comment>
<dbReference type="Gene3D" id="3.40.50.300">
    <property type="entry name" value="P-loop containing nucleotide triphosphate hydrolases"/>
    <property type="match status" value="1"/>
</dbReference>
<gene>
    <name evidence="3 5" type="primary">coaE</name>
    <name evidence="5" type="ORF">L0M99_06345</name>
</gene>
<dbReference type="EC" id="2.7.1.24" evidence="3 4"/>
<dbReference type="CDD" id="cd02022">
    <property type="entry name" value="DPCK"/>
    <property type="match status" value="1"/>
</dbReference>
<comment type="function">
    <text evidence="3">Catalyzes the phosphorylation of the 3'-hydroxyl group of dephosphocoenzyme A to form coenzyme A.</text>
</comment>
<evidence type="ECO:0000256" key="1">
    <source>
        <dbReference type="ARBA" id="ARBA00022741"/>
    </source>
</evidence>
<keyword evidence="3 5" id="KW-0418">Kinase</keyword>
<evidence type="ECO:0000313" key="5">
    <source>
        <dbReference type="EMBL" id="MCG4618110.1"/>
    </source>
</evidence>
<protein>
    <recommendedName>
        <fullName evidence="3 4">Dephospho-CoA kinase</fullName>
        <ecNumber evidence="3 4">2.7.1.24</ecNumber>
    </recommendedName>
    <alternativeName>
        <fullName evidence="3">Dephosphocoenzyme A kinase</fullName>
    </alternativeName>
</protein>
<evidence type="ECO:0000256" key="4">
    <source>
        <dbReference type="NCBIfam" id="TIGR00152"/>
    </source>
</evidence>
<accession>A0AAJ1BDP7</accession>
<keyword evidence="2 3" id="KW-0067">ATP-binding</keyword>
<dbReference type="GO" id="GO:0004140">
    <property type="term" value="F:dephospho-CoA kinase activity"/>
    <property type="evidence" value="ECO:0007669"/>
    <property type="project" value="UniProtKB-UniRule"/>
</dbReference>
<comment type="pathway">
    <text evidence="3">Cofactor biosynthesis; coenzyme A biosynthesis; CoA from (R)-pantothenate: step 5/5.</text>
</comment>
<proteinExistence type="inferred from homology"/>
<dbReference type="InterPro" id="IPR027417">
    <property type="entry name" value="P-loop_NTPase"/>
</dbReference>
<dbReference type="Proteomes" id="UP001200537">
    <property type="component" value="Unassembled WGS sequence"/>
</dbReference>
<keyword evidence="3" id="KW-0963">Cytoplasm</keyword>
<sequence length="221" mass="24040">MSELLIYRNPDRGARWTAASPTNALSVAVTGGIGSGKSTAVHTLKALGAKTCSADELAGEALVDLAPDIARAFDHPEWETGVDRSALAAIVFNNPDARRLLESITHPYIAFLSDRFFASLTPGDIGIYDIPLLAENPNARAFDVIVAVTAPLKQRYQRLQDRSGMEPAQVDARIAAQASEEQRRAIANFELVNDTTREDLRRTIASELWPELRRLANGDSA</sequence>
<dbReference type="Pfam" id="PF01121">
    <property type="entry name" value="CoaE"/>
    <property type="match status" value="1"/>
</dbReference>